<keyword evidence="1" id="KW-0812">Transmembrane</keyword>
<accession>A0A557SWN6</accession>
<proteinExistence type="predicted"/>
<protein>
    <submittedName>
        <fullName evidence="2">Uncharacterized protein</fullName>
    </submittedName>
</protein>
<dbReference type="InterPro" id="IPR032710">
    <property type="entry name" value="NTF2-like_dom_sf"/>
</dbReference>
<evidence type="ECO:0000256" key="1">
    <source>
        <dbReference type="SAM" id="Phobius"/>
    </source>
</evidence>
<sequence length="73" mass="8207">MILELNKHKTDSILSMVSENLEVNLVGHGIWHGKEESSKFLSNLFQGFADLFITPITILLMIAPIILLSLRSK</sequence>
<organism evidence="2 3">
    <name type="scientific">Candidatus Nitrosocosmicus arcticus</name>
    <dbReference type="NCBI Taxonomy" id="2035267"/>
    <lineage>
        <taxon>Archaea</taxon>
        <taxon>Nitrososphaerota</taxon>
        <taxon>Nitrososphaeria</taxon>
        <taxon>Nitrososphaerales</taxon>
        <taxon>Nitrososphaeraceae</taxon>
        <taxon>Candidatus Nitrosocosmicus</taxon>
    </lineage>
</organism>
<dbReference type="Gene3D" id="3.10.450.50">
    <property type="match status" value="1"/>
</dbReference>
<evidence type="ECO:0000313" key="3">
    <source>
        <dbReference type="Proteomes" id="UP000315289"/>
    </source>
</evidence>
<gene>
    <name evidence="2" type="ORF">NARC_50196</name>
</gene>
<dbReference type="SUPFAM" id="SSF54427">
    <property type="entry name" value="NTF2-like"/>
    <property type="match status" value="1"/>
</dbReference>
<keyword evidence="3" id="KW-1185">Reference proteome</keyword>
<keyword evidence="1" id="KW-0472">Membrane</keyword>
<reference evidence="2 3" key="1">
    <citation type="journal article" date="2019" name="Front. Microbiol.">
        <title>Ammonia Oxidation by the Arctic Terrestrial Thaumarchaeote Candidatus Nitrosocosmicus arcticus Is Stimulated by Increasing Temperatures.</title>
        <authorList>
            <person name="Alves R.J.E."/>
            <person name="Kerou M."/>
            <person name="Zappe A."/>
            <person name="Bittner R."/>
            <person name="Abby S.S."/>
            <person name="Schmidt H.A."/>
            <person name="Pfeifer K."/>
            <person name="Schleper C."/>
        </authorList>
    </citation>
    <scope>NUCLEOTIDE SEQUENCE [LARGE SCALE GENOMIC DNA]</scope>
    <source>
        <strain evidence="2 3">Kfb</strain>
    </source>
</reference>
<evidence type="ECO:0000313" key="2">
    <source>
        <dbReference type="EMBL" id="TVP41015.1"/>
    </source>
</evidence>
<comment type="caution">
    <text evidence="2">The sequence shown here is derived from an EMBL/GenBank/DDBJ whole genome shotgun (WGS) entry which is preliminary data.</text>
</comment>
<dbReference type="AlphaFoldDB" id="A0A557SWN6"/>
<feature type="transmembrane region" description="Helical" evidence="1">
    <location>
        <begin position="51"/>
        <end position="70"/>
    </location>
</feature>
<dbReference type="Proteomes" id="UP000315289">
    <property type="component" value="Unassembled WGS sequence"/>
</dbReference>
<dbReference type="EMBL" id="VOAH01000005">
    <property type="protein sequence ID" value="TVP41015.1"/>
    <property type="molecule type" value="Genomic_DNA"/>
</dbReference>
<keyword evidence="1" id="KW-1133">Transmembrane helix</keyword>
<name>A0A557SWN6_9ARCH</name>